<feature type="transmembrane region" description="Helical" evidence="5">
    <location>
        <begin position="6"/>
        <end position="24"/>
    </location>
</feature>
<dbReference type="Pfam" id="PF01124">
    <property type="entry name" value="MAPEG"/>
    <property type="match status" value="1"/>
</dbReference>
<keyword evidence="2 5" id="KW-0812">Transmembrane</keyword>
<keyword evidence="4 5" id="KW-0472">Membrane</keyword>
<comment type="caution">
    <text evidence="6">The sequence shown here is derived from an EMBL/GenBank/DDBJ whole genome shotgun (WGS) entry which is preliminary data.</text>
</comment>
<name>A0ABV9QRA6_9GAMM</name>
<evidence type="ECO:0000256" key="3">
    <source>
        <dbReference type="ARBA" id="ARBA00022989"/>
    </source>
</evidence>
<dbReference type="InterPro" id="IPR023352">
    <property type="entry name" value="MAPEG-like_dom_sf"/>
</dbReference>
<dbReference type="PANTHER" id="PTHR35814">
    <property type="match status" value="1"/>
</dbReference>
<feature type="transmembrane region" description="Helical" evidence="5">
    <location>
        <begin position="104"/>
        <end position="126"/>
    </location>
</feature>
<comment type="subcellular location">
    <subcellularLocation>
        <location evidence="1">Membrane</location>
    </subcellularLocation>
</comment>
<evidence type="ECO:0000256" key="5">
    <source>
        <dbReference type="SAM" id="Phobius"/>
    </source>
</evidence>
<dbReference type="Gene3D" id="1.20.120.550">
    <property type="entry name" value="Membrane associated eicosanoid/glutathione metabolism-like domain"/>
    <property type="match status" value="1"/>
</dbReference>
<feature type="transmembrane region" description="Helical" evidence="5">
    <location>
        <begin position="45"/>
        <end position="67"/>
    </location>
</feature>
<proteinExistence type="predicted"/>
<evidence type="ECO:0000313" key="7">
    <source>
        <dbReference type="Proteomes" id="UP001595886"/>
    </source>
</evidence>
<feature type="transmembrane region" description="Helical" evidence="5">
    <location>
        <begin position="73"/>
        <end position="92"/>
    </location>
</feature>
<evidence type="ECO:0000256" key="1">
    <source>
        <dbReference type="ARBA" id="ARBA00004370"/>
    </source>
</evidence>
<protein>
    <submittedName>
        <fullName evidence="6">MAPEG family protein</fullName>
    </submittedName>
</protein>
<dbReference type="RefSeq" id="WP_380018929.1">
    <property type="nucleotide sequence ID" value="NZ_JBHSHD010000003.1"/>
</dbReference>
<dbReference type="PANTHER" id="PTHR35814:SF1">
    <property type="entry name" value="GLUTATHIONE S-TRANSFERASE-RELATED"/>
    <property type="match status" value="1"/>
</dbReference>
<evidence type="ECO:0000256" key="4">
    <source>
        <dbReference type="ARBA" id="ARBA00023136"/>
    </source>
</evidence>
<dbReference type="InterPro" id="IPR001129">
    <property type="entry name" value="Membr-assoc_MAPEG"/>
</dbReference>
<dbReference type="Proteomes" id="UP001595886">
    <property type="component" value="Unassembled WGS sequence"/>
</dbReference>
<evidence type="ECO:0000313" key="6">
    <source>
        <dbReference type="EMBL" id="MFC4819179.1"/>
    </source>
</evidence>
<organism evidence="6 7">
    <name type="scientific">Dokdonella ginsengisoli</name>
    <dbReference type="NCBI Taxonomy" id="363846"/>
    <lineage>
        <taxon>Bacteria</taxon>
        <taxon>Pseudomonadati</taxon>
        <taxon>Pseudomonadota</taxon>
        <taxon>Gammaproteobacteria</taxon>
        <taxon>Lysobacterales</taxon>
        <taxon>Rhodanobacteraceae</taxon>
        <taxon>Dokdonella</taxon>
    </lineage>
</organism>
<keyword evidence="7" id="KW-1185">Reference proteome</keyword>
<reference evidence="7" key="1">
    <citation type="journal article" date="2019" name="Int. J. Syst. Evol. Microbiol.">
        <title>The Global Catalogue of Microorganisms (GCM) 10K type strain sequencing project: providing services to taxonomists for standard genome sequencing and annotation.</title>
        <authorList>
            <consortium name="The Broad Institute Genomics Platform"/>
            <consortium name="The Broad Institute Genome Sequencing Center for Infectious Disease"/>
            <person name="Wu L."/>
            <person name="Ma J."/>
        </authorList>
    </citation>
    <scope>NUCLEOTIDE SEQUENCE [LARGE SCALE GENOMIC DNA]</scope>
    <source>
        <strain evidence="7">CCUG 30340</strain>
    </source>
</reference>
<accession>A0ABV9QRA6</accession>
<dbReference type="EMBL" id="JBHSHD010000003">
    <property type="protein sequence ID" value="MFC4819179.1"/>
    <property type="molecule type" value="Genomic_DNA"/>
</dbReference>
<gene>
    <name evidence="6" type="ORF">ACFO6Q_02515</name>
</gene>
<keyword evidence="3 5" id="KW-1133">Transmembrane helix</keyword>
<dbReference type="SUPFAM" id="SSF161084">
    <property type="entry name" value="MAPEG domain-like"/>
    <property type="match status" value="1"/>
</dbReference>
<evidence type="ECO:0000256" key="2">
    <source>
        <dbReference type="ARBA" id="ARBA00022692"/>
    </source>
</evidence>
<sequence>MRITGIYAALATLLVLILAARVALVRNARKIGIGDGGDHELVKRIRAHANALENLPLALLLLLLLELNQTQPAWLHAFGIVLIVARVAHAIGLSRTSGYSLGRFAGIGLTWLVMLAMALLLLWQALAFARVV</sequence>